<evidence type="ECO:0000313" key="4">
    <source>
        <dbReference type="EMBL" id="CAF3848487.1"/>
    </source>
</evidence>
<evidence type="ECO:0000313" key="5">
    <source>
        <dbReference type="EMBL" id="CAF3851926.1"/>
    </source>
</evidence>
<evidence type="ECO:0000313" key="7">
    <source>
        <dbReference type="EMBL" id="CAF4178238.1"/>
    </source>
</evidence>
<feature type="domain" description="SBF1/SBF2" evidence="2">
    <location>
        <begin position="203"/>
        <end position="407"/>
    </location>
</feature>
<dbReference type="InterPro" id="IPR022096">
    <property type="entry name" value="SBF1/SBF2"/>
</dbReference>
<reference evidence="6" key="1">
    <citation type="submission" date="2021-02" db="EMBL/GenBank/DDBJ databases">
        <authorList>
            <person name="Nowell W R."/>
        </authorList>
    </citation>
    <scope>NUCLEOTIDE SEQUENCE</scope>
</reference>
<dbReference type="Proteomes" id="UP000676336">
    <property type="component" value="Unassembled WGS sequence"/>
</dbReference>
<dbReference type="AlphaFoldDB" id="A0A819VQA6"/>
<comment type="caution">
    <text evidence="6">The sequence shown here is derived from an EMBL/GenBank/DDBJ whole genome shotgun (WGS) entry which is preliminary data.</text>
</comment>
<dbReference type="EMBL" id="CAJOBJ010000870">
    <property type="protein sequence ID" value="CAF3848487.1"/>
    <property type="molecule type" value="Genomic_DNA"/>
</dbReference>
<name>A0A819VQA6_9BILA</name>
<keyword evidence="9" id="KW-1185">Reference proteome</keyword>
<dbReference type="Proteomes" id="UP000681967">
    <property type="component" value="Unassembled WGS sequence"/>
</dbReference>
<evidence type="ECO:0000313" key="8">
    <source>
        <dbReference type="Proteomes" id="UP000663842"/>
    </source>
</evidence>
<evidence type="ECO:0000256" key="1">
    <source>
        <dbReference type="SAM" id="MobiDB-lite"/>
    </source>
</evidence>
<dbReference type="EMBL" id="CAJOBF010003848">
    <property type="protein sequence ID" value="CAF4112073.1"/>
    <property type="molecule type" value="Genomic_DNA"/>
</dbReference>
<organism evidence="6 8">
    <name type="scientific">Rotaria magnacalcarata</name>
    <dbReference type="NCBI Taxonomy" id="392030"/>
    <lineage>
        <taxon>Eukaryota</taxon>
        <taxon>Metazoa</taxon>
        <taxon>Spiralia</taxon>
        <taxon>Gnathifera</taxon>
        <taxon>Rotifera</taxon>
        <taxon>Eurotatoria</taxon>
        <taxon>Bdelloidea</taxon>
        <taxon>Philodinida</taxon>
        <taxon>Philodinidae</taxon>
        <taxon>Rotaria</taxon>
    </lineage>
</organism>
<protein>
    <recommendedName>
        <fullName evidence="2">SBF1/SBF2 domain-containing protein</fullName>
    </recommendedName>
</protein>
<proteinExistence type="predicted"/>
<dbReference type="Proteomes" id="UP000663842">
    <property type="component" value="Unassembled WGS sequence"/>
</dbReference>
<dbReference type="Proteomes" id="UP000663866">
    <property type="component" value="Unassembled WGS sequence"/>
</dbReference>
<dbReference type="EMBL" id="CAJOBI010000904">
    <property type="protein sequence ID" value="CAF3851926.1"/>
    <property type="molecule type" value="Genomic_DNA"/>
</dbReference>
<evidence type="ECO:0000259" key="2">
    <source>
        <dbReference type="Pfam" id="PF12335"/>
    </source>
</evidence>
<feature type="compositionally biased region" description="Low complexity" evidence="1">
    <location>
        <begin position="327"/>
        <end position="348"/>
    </location>
</feature>
<accession>A0A819VQA6</accession>
<evidence type="ECO:0000313" key="6">
    <source>
        <dbReference type="EMBL" id="CAF4112073.1"/>
    </source>
</evidence>
<dbReference type="Pfam" id="PF12335">
    <property type="entry name" value="SBF2"/>
    <property type="match status" value="1"/>
</dbReference>
<evidence type="ECO:0000313" key="3">
    <source>
        <dbReference type="EMBL" id="CAF3840225.1"/>
    </source>
</evidence>
<gene>
    <name evidence="3" type="ORF">BYL167_LOCUS5236</name>
    <name evidence="4" type="ORF">GIL414_LOCUS3825</name>
    <name evidence="7" type="ORF">OVN521_LOCUS25119</name>
    <name evidence="5" type="ORF">SMN809_LOCUS4067</name>
    <name evidence="6" type="ORF">UXM345_LOCUS22891</name>
</gene>
<dbReference type="EMBL" id="CAJOBH010001179">
    <property type="protein sequence ID" value="CAF3840225.1"/>
    <property type="molecule type" value="Genomic_DNA"/>
</dbReference>
<evidence type="ECO:0000313" key="9">
    <source>
        <dbReference type="Proteomes" id="UP000663866"/>
    </source>
</evidence>
<feature type="region of interest" description="Disordered" evidence="1">
    <location>
        <begin position="324"/>
        <end position="356"/>
    </location>
</feature>
<dbReference type="Proteomes" id="UP000681720">
    <property type="component" value="Unassembled WGS sequence"/>
</dbReference>
<sequence length="423" mass="47837">MLTTSVKIGLFKMNCLGIVYTIYVEPSSDIRVETLVGNTLGNVNVPTPGFVLLSDTTSSSPTVRYTGPSIDNLLKELGIDHVATIFCAVLSALHAPTLFLIGVHSDQKLQALGNILKSDIHAAELAFPLNGRTNLKLHAGSKFFGHHQLVRQEFMLRILNSMSFHKFIEERGPPFRPGDVFYDVYAIVYDQLQRQHDPTTSGAVFYSIKSHEDARIALCNELTSYKKHNKPRLNNQQFETIANLLNSALEATSSIDEHGITYMMLALATTFHRKLSEEATQFIYTEIQRHAVWTNMQFWEMSFYSDVQLQTRNLYLSHEDSNQKNFSDTSIVTDSSSTDTVTQQGSTSNENSSHYNGTTVLHEKTALEILAEQMRLYTQKTSEEQRSIEDLEKQTLYALAIHYIQLMVYMKLPLDISFSTINI</sequence>
<dbReference type="EMBL" id="CAJOBG010006165">
    <property type="protein sequence ID" value="CAF4178238.1"/>
    <property type="molecule type" value="Genomic_DNA"/>
</dbReference>